<proteinExistence type="predicted"/>
<dbReference type="EMBL" id="FODT01000021">
    <property type="protein sequence ID" value="SEP37932.1"/>
    <property type="molecule type" value="Genomic_DNA"/>
</dbReference>
<keyword evidence="2" id="KW-1185">Reference proteome</keyword>
<gene>
    <name evidence="1" type="ORF">SAMN05444123_12117</name>
</gene>
<name>A0A1H8XDP9_9BRAD</name>
<organism evidence="1 2">
    <name type="scientific">Rhodopseudomonas pseudopalustris</name>
    <dbReference type="NCBI Taxonomy" id="1513892"/>
    <lineage>
        <taxon>Bacteria</taxon>
        <taxon>Pseudomonadati</taxon>
        <taxon>Pseudomonadota</taxon>
        <taxon>Alphaproteobacteria</taxon>
        <taxon>Hyphomicrobiales</taxon>
        <taxon>Nitrobacteraceae</taxon>
        <taxon>Rhodopseudomonas</taxon>
    </lineage>
</organism>
<reference evidence="2" key="1">
    <citation type="submission" date="2016-10" db="EMBL/GenBank/DDBJ databases">
        <authorList>
            <person name="Varghese N."/>
            <person name="Submissions S."/>
        </authorList>
    </citation>
    <scope>NUCLEOTIDE SEQUENCE [LARGE SCALE GENOMIC DNA]</scope>
    <source>
        <strain evidence="2">DSM 123</strain>
    </source>
</reference>
<accession>A0A1H8XDP9</accession>
<evidence type="ECO:0000313" key="1">
    <source>
        <dbReference type="EMBL" id="SEP37932.1"/>
    </source>
</evidence>
<dbReference type="RefSeq" id="WP_283804826.1">
    <property type="nucleotide sequence ID" value="NZ_FODT01000021.1"/>
</dbReference>
<sequence>MIEWKSVVMIALITTLLAAVRLAQGEAPRKRSGQRGAQANQT</sequence>
<protein>
    <submittedName>
        <fullName evidence="1">Uncharacterized protein</fullName>
    </submittedName>
</protein>
<dbReference type="AlphaFoldDB" id="A0A1H8XDP9"/>
<dbReference type="Proteomes" id="UP000199615">
    <property type="component" value="Unassembled WGS sequence"/>
</dbReference>
<evidence type="ECO:0000313" key="2">
    <source>
        <dbReference type="Proteomes" id="UP000199615"/>
    </source>
</evidence>